<keyword evidence="2" id="KW-1185">Reference proteome</keyword>
<comment type="caution">
    <text evidence="1">The sequence shown here is derived from an EMBL/GenBank/DDBJ whole genome shotgun (WGS) entry which is preliminary data.</text>
</comment>
<accession>A0A059J2C5</accession>
<evidence type="ECO:0000313" key="2">
    <source>
        <dbReference type="Proteomes" id="UP000024533"/>
    </source>
</evidence>
<reference evidence="1 2" key="1">
    <citation type="submission" date="2014-02" db="EMBL/GenBank/DDBJ databases">
        <title>The Genome Sequence of Trichophyton interdigitale MR816.</title>
        <authorList>
            <consortium name="The Broad Institute Genomics Platform"/>
            <person name="Cuomo C.A."/>
            <person name="White T.C."/>
            <person name="Graser Y."/>
            <person name="Martinez-Rossi N."/>
            <person name="Heitman J."/>
            <person name="Young S.K."/>
            <person name="Zeng Q."/>
            <person name="Gargeya S."/>
            <person name="Abouelleil A."/>
            <person name="Alvarado L."/>
            <person name="Chapman S.B."/>
            <person name="Gainer-Dewar J."/>
            <person name="Goldberg J."/>
            <person name="Griggs A."/>
            <person name="Gujja S."/>
            <person name="Hansen M."/>
            <person name="Howarth C."/>
            <person name="Imamovic A."/>
            <person name="Larimer J."/>
            <person name="Martinez D."/>
            <person name="Murphy C."/>
            <person name="Pearson M.D."/>
            <person name="Persinoti G."/>
            <person name="Poon T."/>
            <person name="Priest M."/>
            <person name="Roberts A.D."/>
            <person name="Saif S."/>
            <person name="Shea T.D."/>
            <person name="Sykes S.N."/>
            <person name="Wortman J."/>
            <person name="Nusbaum C."/>
            <person name="Birren B."/>
        </authorList>
    </citation>
    <scope>NUCLEOTIDE SEQUENCE [LARGE SCALE GENOMIC DNA]</scope>
    <source>
        <strain evidence="1 2">MR816</strain>
    </source>
</reference>
<name>A0A059J2C5_TRIIM</name>
<organism evidence="1 2">
    <name type="scientific">Trichophyton interdigitale (strain MR816)</name>
    <dbReference type="NCBI Taxonomy" id="1215338"/>
    <lineage>
        <taxon>Eukaryota</taxon>
        <taxon>Fungi</taxon>
        <taxon>Dikarya</taxon>
        <taxon>Ascomycota</taxon>
        <taxon>Pezizomycotina</taxon>
        <taxon>Eurotiomycetes</taxon>
        <taxon>Eurotiomycetidae</taxon>
        <taxon>Onygenales</taxon>
        <taxon>Arthrodermataceae</taxon>
        <taxon>Trichophyton</taxon>
    </lineage>
</organism>
<protein>
    <submittedName>
        <fullName evidence="1">Uncharacterized protein</fullName>
    </submittedName>
</protein>
<dbReference type="AlphaFoldDB" id="A0A059J2C5"/>
<dbReference type="Proteomes" id="UP000024533">
    <property type="component" value="Unassembled WGS sequence"/>
</dbReference>
<evidence type="ECO:0000313" key="1">
    <source>
        <dbReference type="EMBL" id="KDB21934.1"/>
    </source>
</evidence>
<dbReference type="EMBL" id="AOKY01000388">
    <property type="protein sequence ID" value="KDB21934.1"/>
    <property type="molecule type" value="Genomic_DNA"/>
</dbReference>
<proteinExistence type="predicted"/>
<sequence>MLWDIRRLGNLSRIIDVRRLAIHEELIGTLARPFIKGSTILIGTICCFDHDIDASVSNLFGHENSINGRNPFLIPNKLRNISRANPVHQVRIRSATYKCSTFTSVLQGGNPVLLHLTSPTIIASIGYGVTCLELMGGYCYIEPCS</sequence>
<gene>
    <name evidence="1" type="ORF">H109_06140</name>
</gene>
<dbReference type="HOGENOM" id="CLU_1788197_0_0_1"/>